<keyword evidence="18" id="KW-1185">Reference proteome</keyword>
<dbReference type="CDD" id="cd00037">
    <property type="entry name" value="CLECT"/>
    <property type="match status" value="7"/>
</dbReference>
<evidence type="ECO:0000256" key="9">
    <source>
        <dbReference type="ARBA" id="ARBA00023136"/>
    </source>
</evidence>
<feature type="domain" description="C-type lectin" evidence="16">
    <location>
        <begin position="659"/>
        <end position="776"/>
    </location>
</feature>
<dbReference type="InterPro" id="IPR018378">
    <property type="entry name" value="C-type_lectin_CS"/>
</dbReference>
<feature type="domain" description="C-type lectin" evidence="16">
    <location>
        <begin position="230"/>
        <end position="345"/>
    </location>
</feature>
<evidence type="ECO:0000256" key="1">
    <source>
        <dbReference type="ARBA" id="ARBA00004167"/>
    </source>
</evidence>
<dbReference type="PROSITE" id="PS50231">
    <property type="entry name" value="RICIN_B_LECTIN"/>
    <property type="match status" value="1"/>
</dbReference>
<dbReference type="InterPro" id="IPR000772">
    <property type="entry name" value="Ricin_B_lectin"/>
</dbReference>
<dbReference type="GeneID" id="110090121"/>
<evidence type="ECO:0000256" key="11">
    <source>
        <dbReference type="ARBA" id="ARBA00023170"/>
    </source>
</evidence>
<evidence type="ECO:0000256" key="10">
    <source>
        <dbReference type="ARBA" id="ARBA00023157"/>
    </source>
</evidence>
<sequence length="1442" mass="165308">MSAFLLLNLVLLIQPAFQILDSDSFLIYNENLGLCLQLQQSRSLNLEKCNKENERQNFKWVSDYQILNMAEKLCLAVPSKGNQLPVTLSPCNETSGLQKWTCRNETHLALTEEEEEEEDLFLHPADDQKGNVIISKRSSTKSIWKIYGTSNGLCSKGYEALFTIKGNSFGAPCVFPFKYKNQWHATCISDDDRNARLWCGTTSDVDTDFSVGFCPVKGDHDEFFWTRNQWTGDLYQINSDSALTWFQARKSCQQQNADLLSIKELHEQTYLTGLTSSVDTDYWIGLNSLDLDSGWEWISKHPLRYLNWSPGSPSLETAKICGSMQSKNGRWMNNMCDQKFGYICKKENSSLDEPVIPTDGLKPIKCPDGWVAYAQHCYHLNRNPKTWKGALSACRRSGGDLISIHSIEEYSFAISQLDYKTTDILWIGLNDQKSPMYFEWSDGSRMRFTKWQRGEPTHINNVQEDCVIMSGENGYWADYYCEEELGYICKREPLRYLPEEDETVDPTCQKGWKRHGFYCYLIGKTSVTFSEAKTFCEANKGSLTSVENRYEQAYLTSLVGLRSEKYFWIGLSDVAKPGTFNWTNGEKVMFTHWNTDMPGQHSGCVAMRTGTAAGLWDVANCEEKAAFLCRHWAEGVTPPPVPPPTTPPPCPEGWSASTTRNVCFKAFTEEKYKAKTWFEARDFCREIGGDLISIHSIEEQSLLAKGNHKKYPWIGLNSLDPDEGFRWSDGSPMDFENQYFWRAVSTKHDKECATLGWSHRIWIYYPCDYMFHWVCQIKRGVPLKPEPSNTLEYSYKIIEDGWIAYESNEYYFSNITLSAERAQKFCKTHGGGLALIENESENNFLRKYNFFYRARHDRYIGLLLGFDRKFSWIDGSPVIYTAWAPDEPNFANDDENCVVMYAKTGLWNDINCGTQQYFVCERHNRSVRSTVAPTSPPPQGGCADGWLFFDNKCFQIFGFNEEERKNWTAARTDCKNQDGNLATIPNKAVQAFLTMHLKSVSADTWIGLNDIASERTFVWTDGSGVYYTNWGNGFPIHHYFYGSDDCVSMMKQPELQAGNWRDGPCEVQKSYICQRNTDPALSHSETTIPASQYTRYGNSSYSVLGPRMTWEEARQKCKFEHSELASILNPYIQSFLWLQVLKYGEPVWIGLNSNRTGEVYKWISNWRLVYTNWAAEEPREKIACVYLDRDGHWKTGNCSETHFSICEQYHGEIPTETPEVPGRCPTSKETLRSWIPFRAYCYTIYTVKVSWPAASMKCAQLGGTLTSIEDVAELKFLLEHTQQLNAMDFWIGLFRNVDGEWKWEDNSEVDYINWKDGQAGIPVERSYYQDSGFGFQDHCTSMNGYKGEWSSGSCNLHWGFICKTKKIIDKPTEEPRTDKNHGNIRASAHGTIVVVVILVTLVLVGASVATYMFYKRRSKQQQTTGGFNNALYGDNVVILHNH</sequence>
<dbReference type="SUPFAM" id="SSF56436">
    <property type="entry name" value="C-type lectin-like"/>
    <property type="match status" value="8"/>
</dbReference>
<keyword evidence="10 13" id="KW-1015">Disulfide bond</keyword>
<dbReference type="InterPro" id="IPR013806">
    <property type="entry name" value="Kringle-like"/>
</dbReference>
<evidence type="ECO:0000256" key="2">
    <source>
        <dbReference type="ARBA" id="ARBA00004613"/>
    </source>
</evidence>
<feature type="signal peptide" evidence="15">
    <location>
        <begin position="1"/>
        <end position="18"/>
    </location>
</feature>
<evidence type="ECO:0000313" key="19">
    <source>
        <dbReference type="RefSeq" id="XP_072859193.1"/>
    </source>
</evidence>
<dbReference type="Pfam" id="PF24562">
    <property type="entry name" value="CysR_MRC2_N"/>
    <property type="match status" value="1"/>
</dbReference>
<reference evidence="19" key="1">
    <citation type="submission" date="2025-08" db="UniProtKB">
        <authorList>
            <consortium name="RefSeq"/>
        </authorList>
    </citation>
    <scope>IDENTIFICATION</scope>
</reference>
<dbReference type="SMART" id="SM00059">
    <property type="entry name" value="FN2"/>
    <property type="match status" value="1"/>
</dbReference>
<dbReference type="RefSeq" id="XP_072859193.1">
    <property type="nucleotide sequence ID" value="XM_073003092.1"/>
</dbReference>
<evidence type="ECO:0000256" key="4">
    <source>
        <dbReference type="ARBA" id="ARBA00022583"/>
    </source>
</evidence>
<comment type="subcellular location">
    <subcellularLocation>
        <location evidence="1">Membrane</location>
        <topology evidence="1">Single-pass membrane protein</topology>
    </subcellularLocation>
    <subcellularLocation>
        <location evidence="2">Secreted</location>
    </subcellularLocation>
</comment>
<keyword evidence="7" id="KW-0677">Repeat</keyword>
<feature type="domain" description="C-type lectin" evidence="16">
    <location>
        <begin position="949"/>
        <end position="1074"/>
    </location>
</feature>
<evidence type="ECO:0000256" key="13">
    <source>
        <dbReference type="PROSITE-ProRule" id="PRU00479"/>
    </source>
</evidence>
<feature type="domain" description="C-type lectin" evidence="16">
    <location>
        <begin position="373"/>
        <end position="490"/>
    </location>
</feature>
<feature type="domain" description="C-type lectin" evidence="16">
    <location>
        <begin position="515"/>
        <end position="630"/>
    </location>
</feature>
<dbReference type="Proteomes" id="UP001652642">
    <property type="component" value="Chromosome 6"/>
</dbReference>
<evidence type="ECO:0000256" key="14">
    <source>
        <dbReference type="SAM" id="Phobius"/>
    </source>
</evidence>
<keyword evidence="8 14" id="KW-1133">Transmembrane helix</keyword>
<proteinExistence type="predicted"/>
<evidence type="ECO:0000259" key="17">
    <source>
        <dbReference type="PROSITE" id="PS51092"/>
    </source>
</evidence>
<dbReference type="CDD" id="cd00062">
    <property type="entry name" value="FN2"/>
    <property type="match status" value="1"/>
</dbReference>
<keyword evidence="4" id="KW-0254">Endocytosis</keyword>
<dbReference type="PROSITE" id="PS50041">
    <property type="entry name" value="C_TYPE_LECTIN_2"/>
    <property type="match status" value="8"/>
</dbReference>
<feature type="disulfide bond" evidence="13">
    <location>
        <begin position="187"/>
        <end position="214"/>
    </location>
</feature>
<keyword evidence="3" id="KW-0964">Secreted</keyword>
<evidence type="ECO:0000256" key="8">
    <source>
        <dbReference type="ARBA" id="ARBA00022989"/>
    </source>
</evidence>
<dbReference type="PROSITE" id="PS51092">
    <property type="entry name" value="FN2_2"/>
    <property type="match status" value="1"/>
</dbReference>
<feature type="domain" description="C-type lectin" evidence="16">
    <location>
        <begin position="1237"/>
        <end position="1363"/>
    </location>
</feature>
<dbReference type="InterPro" id="IPR035992">
    <property type="entry name" value="Ricin_B-like_lectins"/>
</dbReference>
<dbReference type="Gene3D" id="2.10.10.10">
    <property type="entry name" value="Fibronectin, type II, collagen-binding"/>
    <property type="match status" value="1"/>
</dbReference>
<accession>A0ABM5GNF2</accession>
<dbReference type="SUPFAM" id="SSF57440">
    <property type="entry name" value="Kringle-like"/>
    <property type="match status" value="1"/>
</dbReference>
<evidence type="ECO:0000256" key="7">
    <source>
        <dbReference type="ARBA" id="ARBA00022737"/>
    </source>
</evidence>
<feature type="domain" description="C-type lectin" evidence="16">
    <location>
        <begin position="805"/>
        <end position="921"/>
    </location>
</feature>
<name>A0ABM5GNF2_9SAUR</name>
<feature type="chain" id="PRO_5046571706" evidence="15">
    <location>
        <begin position="19"/>
        <end position="1442"/>
    </location>
</feature>
<keyword evidence="11" id="KW-0675">Receptor</keyword>
<gene>
    <name evidence="19" type="primary">LOC110090121</name>
</gene>
<evidence type="ECO:0000256" key="6">
    <source>
        <dbReference type="ARBA" id="ARBA00022729"/>
    </source>
</evidence>
<dbReference type="PANTHER" id="PTHR22803">
    <property type="entry name" value="MANNOSE, PHOSPHOLIPASE, LECTIN RECEPTOR RELATED"/>
    <property type="match status" value="1"/>
</dbReference>
<dbReference type="InterPro" id="IPR036943">
    <property type="entry name" value="FN_type2_sf"/>
</dbReference>
<dbReference type="InterPro" id="IPR016186">
    <property type="entry name" value="C-type_lectin-like/link_sf"/>
</dbReference>
<dbReference type="SMART" id="SM00034">
    <property type="entry name" value="CLECT"/>
    <property type="match status" value="8"/>
</dbReference>
<keyword evidence="6 15" id="KW-0732">Signal</keyword>
<dbReference type="InterPro" id="IPR016187">
    <property type="entry name" value="CTDL_fold"/>
</dbReference>
<evidence type="ECO:0000256" key="12">
    <source>
        <dbReference type="ARBA" id="ARBA00023180"/>
    </source>
</evidence>
<dbReference type="InterPro" id="IPR050111">
    <property type="entry name" value="C-type_lectin/snaclec_domain"/>
</dbReference>
<feature type="transmembrane region" description="Helical" evidence="14">
    <location>
        <begin position="1392"/>
        <end position="1414"/>
    </location>
</feature>
<keyword evidence="5 14" id="KW-0812">Transmembrane</keyword>
<keyword evidence="9 14" id="KW-0472">Membrane</keyword>
<dbReference type="Pfam" id="PF00040">
    <property type="entry name" value="fn2"/>
    <property type="match status" value="1"/>
</dbReference>
<dbReference type="PROSITE" id="PS00615">
    <property type="entry name" value="C_TYPE_LECTIN_1"/>
    <property type="match status" value="5"/>
</dbReference>
<dbReference type="InterPro" id="IPR001304">
    <property type="entry name" value="C-type_lectin-like"/>
</dbReference>
<dbReference type="InterPro" id="IPR000562">
    <property type="entry name" value="FN_type2_dom"/>
</dbReference>
<feature type="disulfide bond" evidence="13">
    <location>
        <begin position="173"/>
        <end position="199"/>
    </location>
</feature>
<evidence type="ECO:0000259" key="16">
    <source>
        <dbReference type="PROSITE" id="PS50041"/>
    </source>
</evidence>
<dbReference type="SMART" id="SM00458">
    <property type="entry name" value="RICIN"/>
    <property type="match status" value="1"/>
</dbReference>
<organism evidence="18 19">
    <name type="scientific">Pogona vitticeps</name>
    <name type="common">central bearded dragon</name>
    <dbReference type="NCBI Taxonomy" id="103695"/>
    <lineage>
        <taxon>Eukaryota</taxon>
        <taxon>Metazoa</taxon>
        <taxon>Chordata</taxon>
        <taxon>Craniata</taxon>
        <taxon>Vertebrata</taxon>
        <taxon>Euteleostomi</taxon>
        <taxon>Lepidosauria</taxon>
        <taxon>Squamata</taxon>
        <taxon>Bifurcata</taxon>
        <taxon>Unidentata</taxon>
        <taxon>Episquamata</taxon>
        <taxon>Toxicofera</taxon>
        <taxon>Iguania</taxon>
        <taxon>Acrodonta</taxon>
        <taxon>Agamidae</taxon>
        <taxon>Amphibolurinae</taxon>
        <taxon>Pogona</taxon>
    </lineage>
</organism>
<evidence type="ECO:0000313" key="18">
    <source>
        <dbReference type="Proteomes" id="UP001652642"/>
    </source>
</evidence>
<evidence type="ECO:0000256" key="3">
    <source>
        <dbReference type="ARBA" id="ARBA00022525"/>
    </source>
</evidence>
<feature type="domain" description="C-type lectin" evidence="16">
    <location>
        <begin position="1096"/>
        <end position="1207"/>
    </location>
</feature>
<dbReference type="Pfam" id="PF00059">
    <property type="entry name" value="Lectin_C"/>
    <property type="match status" value="8"/>
</dbReference>
<dbReference type="PRINTS" id="PR01504">
    <property type="entry name" value="PNCREATITSAP"/>
</dbReference>
<dbReference type="Gene3D" id="2.80.10.50">
    <property type="match status" value="1"/>
</dbReference>
<keyword evidence="12" id="KW-0325">Glycoprotein</keyword>
<evidence type="ECO:0000256" key="5">
    <source>
        <dbReference type="ARBA" id="ARBA00022692"/>
    </source>
</evidence>
<dbReference type="CDD" id="cd23407">
    <property type="entry name" value="beta-trefoil_Ricin_MRC1"/>
    <property type="match status" value="1"/>
</dbReference>
<feature type="domain" description="Fibronectin type-II" evidence="17">
    <location>
        <begin position="168"/>
        <end position="216"/>
    </location>
</feature>
<dbReference type="SUPFAM" id="SSF50370">
    <property type="entry name" value="Ricin B-like lectins"/>
    <property type="match status" value="1"/>
</dbReference>
<protein>
    <submittedName>
        <fullName evidence="19">Macrophage mannose receptor 1-like</fullName>
    </submittedName>
</protein>
<evidence type="ECO:0000256" key="15">
    <source>
        <dbReference type="SAM" id="SignalP"/>
    </source>
</evidence>
<dbReference type="Gene3D" id="3.10.100.10">
    <property type="entry name" value="Mannose-Binding Protein A, subunit A"/>
    <property type="match status" value="8"/>
</dbReference>